<reference evidence="2 3" key="1">
    <citation type="submission" date="2023-01" db="EMBL/GenBank/DDBJ databases">
        <authorList>
            <person name="Whitehead M."/>
        </authorList>
    </citation>
    <scope>NUCLEOTIDE SEQUENCE [LARGE SCALE GENOMIC DNA]</scope>
</reference>
<comment type="caution">
    <text evidence="2">The sequence shown here is derived from an EMBL/GenBank/DDBJ whole genome shotgun (WGS) entry which is preliminary data.</text>
</comment>
<protein>
    <recommendedName>
        <fullName evidence="1">ZSWIM1/3 RNaseH-like domain-containing protein</fullName>
    </recommendedName>
</protein>
<organism evidence="2 3">
    <name type="scientific">Macrosiphum euphorbiae</name>
    <name type="common">potato aphid</name>
    <dbReference type="NCBI Taxonomy" id="13131"/>
    <lineage>
        <taxon>Eukaryota</taxon>
        <taxon>Metazoa</taxon>
        <taxon>Ecdysozoa</taxon>
        <taxon>Arthropoda</taxon>
        <taxon>Hexapoda</taxon>
        <taxon>Insecta</taxon>
        <taxon>Pterygota</taxon>
        <taxon>Neoptera</taxon>
        <taxon>Paraneoptera</taxon>
        <taxon>Hemiptera</taxon>
        <taxon>Sternorrhyncha</taxon>
        <taxon>Aphidomorpha</taxon>
        <taxon>Aphidoidea</taxon>
        <taxon>Aphididae</taxon>
        <taxon>Macrosiphini</taxon>
        <taxon>Macrosiphum</taxon>
    </lineage>
</organism>
<dbReference type="InterPro" id="IPR052579">
    <property type="entry name" value="Zinc_finger_SWIM"/>
</dbReference>
<dbReference type="InterPro" id="IPR048324">
    <property type="entry name" value="ZSWIM1-3_RNaseH-like"/>
</dbReference>
<evidence type="ECO:0000313" key="3">
    <source>
        <dbReference type="Proteomes" id="UP001160148"/>
    </source>
</evidence>
<dbReference type="Proteomes" id="UP001160148">
    <property type="component" value="Unassembled WGS sequence"/>
</dbReference>
<feature type="domain" description="ZSWIM1/3 RNaseH-like" evidence="1">
    <location>
        <begin position="22"/>
        <end position="104"/>
    </location>
</feature>
<proteinExistence type="predicted"/>
<dbReference type="Pfam" id="PF21056">
    <property type="entry name" value="ZSWIM1-3_RNaseH-like"/>
    <property type="match status" value="1"/>
</dbReference>
<dbReference type="AlphaFoldDB" id="A0AAV0Y7F9"/>
<keyword evidence="3" id="KW-1185">Reference proteome</keyword>
<gene>
    <name evidence="2" type="ORF">MEUPH1_LOCUS29779</name>
</gene>
<evidence type="ECO:0000313" key="2">
    <source>
        <dbReference type="EMBL" id="CAI6376408.1"/>
    </source>
</evidence>
<evidence type="ECO:0000259" key="1">
    <source>
        <dbReference type="Pfam" id="PF21056"/>
    </source>
</evidence>
<dbReference type="PANTHER" id="PTHR31569:SF4">
    <property type="entry name" value="SWIM-TYPE DOMAIN-CONTAINING PROTEIN"/>
    <property type="match status" value="1"/>
</dbReference>
<name>A0AAV0Y7F9_9HEMI</name>
<sequence length="112" mass="12912">MYSNDFSACLPILEKHNCEYEVLAEDKEFRGLFFQNEDMKRNFEAYPEIVLLDGTYKLLNFNGVVYLFIVEDSIGSSEIIAVGILVGEIKEYVNWLISTFKSISYASTHFLC</sequence>
<accession>A0AAV0Y7F9</accession>
<dbReference type="EMBL" id="CARXXK010001475">
    <property type="protein sequence ID" value="CAI6376408.1"/>
    <property type="molecule type" value="Genomic_DNA"/>
</dbReference>
<dbReference type="PANTHER" id="PTHR31569">
    <property type="entry name" value="SWIM-TYPE DOMAIN-CONTAINING PROTEIN"/>
    <property type="match status" value="1"/>
</dbReference>